<accession>A0A7U2NPZ7</accession>
<protein>
    <submittedName>
        <fullName evidence="1">Uncharacterized protein</fullName>
    </submittedName>
</protein>
<dbReference type="AlphaFoldDB" id="A0A7U2NPZ7"/>
<sequence>MCLYLPIGARCPLADVDVHKGNRHIQNLAMSSLCETTMLCFIPAVLVQSHVSF</sequence>
<gene>
    <name evidence="1" type="ORF">JI435_309080</name>
</gene>
<name>A0A7U2NPZ7_PHANO</name>
<dbReference type="Proteomes" id="UP000663193">
    <property type="component" value="Chromosome 20"/>
</dbReference>
<dbReference type="VEuPathDB" id="FungiDB:JI435_309080"/>
<proteinExistence type="predicted"/>
<reference evidence="2" key="1">
    <citation type="journal article" date="2021" name="BMC Genomics">
        <title>Chromosome-level genome assembly and manually-curated proteome of model necrotroph Parastagonospora nodorum Sn15 reveals a genome-wide trove of candidate effector homologs, and redundancy of virulence-related functions within an accessory chromosome.</title>
        <authorList>
            <person name="Bertazzoni S."/>
            <person name="Jones D.A.B."/>
            <person name="Phan H.T."/>
            <person name="Tan K.-C."/>
            <person name="Hane J.K."/>
        </authorList>
    </citation>
    <scope>NUCLEOTIDE SEQUENCE [LARGE SCALE GENOMIC DNA]</scope>
    <source>
        <strain evidence="2">SN15 / ATCC MYA-4574 / FGSC 10173)</strain>
    </source>
</reference>
<evidence type="ECO:0000313" key="1">
    <source>
        <dbReference type="EMBL" id="QRD06182.1"/>
    </source>
</evidence>
<evidence type="ECO:0000313" key="2">
    <source>
        <dbReference type="Proteomes" id="UP000663193"/>
    </source>
</evidence>
<organism evidence="1 2">
    <name type="scientific">Phaeosphaeria nodorum (strain SN15 / ATCC MYA-4574 / FGSC 10173)</name>
    <name type="common">Glume blotch fungus</name>
    <name type="synonym">Parastagonospora nodorum</name>
    <dbReference type="NCBI Taxonomy" id="321614"/>
    <lineage>
        <taxon>Eukaryota</taxon>
        <taxon>Fungi</taxon>
        <taxon>Dikarya</taxon>
        <taxon>Ascomycota</taxon>
        <taxon>Pezizomycotina</taxon>
        <taxon>Dothideomycetes</taxon>
        <taxon>Pleosporomycetidae</taxon>
        <taxon>Pleosporales</taxon>
        <taxon>Pleosporineae</taxon>
        <taxon>Phaeosphaeriaceae</taxon>
        <taxon>Parastagonospora</taxon>
    </lineage>
</organism>
<dbReference type="EMBL" id="CP069042">
    <property type="protein sequence ID" value="QRD06182.1"/>
    <property type="molecule type" value="Genomic_DNA"/>
</dbReference>
<keyword evidence="2" id="KW-1185">Reference proteome</keyword>